<keyword evidence="7 13" id="KW-0067">ATP-binding</keyword>
<dbReference type="SUPFAM" id="SSF100920">
    <property type="entry name" value="Heat shock protein 70kD (HSP70), peptide-binding domain"/>
    <property type="match status" value="1"/>
</dbReference>
<dbReference type="Gene3D" id="3.30.420.40">
    <property type="match status" value="2"/>
</dbReference>
<evidence type="ECO:0000256" key="11">
    <source>
        <dbReference type="ARBA" id="ARBA00030945"/>
    </source>
</evidence>
<dbReference type="GO" id="GO:0140662">
    <property type="term" value="F:ATP-dependent protein folding chaperone"/>
    <property type="evidence" value="ECO:0007669"/>
    <property type="project" value="InterPro"/>
</dbReference>
<evidence type="ECO:0000313" key="15">
    <source>
        <dbReference type="Proteomes" id="UP000572212"/>
    </source>
</evidence>
<keyword evidence="9" id="KW-0143">Chaperone</keyword>
<dbReference type="InterPro" id="IPR029047">
    <property type="entry name" value="HSP70_peptide-bd_sf"/>
</dbReference>
<dbReference type="InterPro" id="IPR018181">
    <property type="entry name" value="Heat_shock_70_CS"/>
</dbReference>
<accession>A0A841RJ81</accession>
<keyword evidence="5" id="KW-0597">Phosphoprotein</keyword>
<gene>
    <name evidence="14" type="ORF">GGQ92_000694</name>
</gene>
<dbReference type="AlphaFoldDB" id="A0A841RJ81"/>
<dbReference type="FunFam" id="3.30.420.40:FF:000144">
    <property type="entry name" value="Molecular chaperone HscC"/>
    <property type="match status" value="1"/>
</dbReference>
<keyword evidence="15" id="KW-1185">Reference proteome</keyword>
<evidence type="ECO:0000256" key="4">
    <source>
        <dbReference type="ARBA" id="ARBA00017249"/>
    </source>
</evidence>
<dbReference type="RefSeq" id="WP_184244583.1">
    <property type="nucleotide sequence ID" value="NZ_BAAACU010000022.1"/>
</dbReference>
<proteinExistence type="inferred from homology"/>
<dbReference type="Gene3D" id="3.90.640.10">
    <property type="entry name" value="Actin, Chain A, domain 4"/>
    <property type="match status" value="1"/>
</dbReference>
<dbReference type="SUPFAM" id="SSF53067">
    <property type="entry name" value="Actin-like ATPase domain"/>
    <property type="match status" value="2"/>
</dbReference>
<name>A0A841RJ81_9BACI</name>
<evidence type="ECO:0000256" key="2">
    <source>
        <dbReference type="ARBA" id="ARBA00007381"/>
    </source>
</evidence>
<evidence type="ECO:0000313" key="14">
    <source>
        <dbReference type="EMBL" id="MBB6511927.1"/>
    </source>
</evidence>
<evidence type="ECO:0000256" key="6">
    <source>
        <dbReference type="ARBA" id="ARBA00022741"/>
    </source>
</evidence>
<keyword evidence="8" id="KW-0346">Stress response</keyword>
<evidence type="ECO:0000256" key="9">
    <source>
        <dbReference type="ARBA" id="ARBA00023186"/>
    </source>
</evidence>
<evidence type="ECO:0000256" key="7">
    <source>
        <dbReference type="ARBA" id="ARBA00022840"/>
    </source>
</evidence>
<dbReference type="InterPro" id="IPR013126">
    <property type="entry name" value="Hsp_70_fam"/>
</dbReference>
<dbReference type="PANTHER" id="PTHR19375">
    <property type="entry name" value="HEAT SHOCK PROTEIN 70KDA"/>
    <property type="match status" value="1"/>
</dbReference>
<dbReference type="Proteomes" id="UP000572212">
    <property type="component" value="Unassembled WGS sequence"/>
</dbReference>
<reference evidence="14 15" key="1">
    <citation type="submission" date="2020-08" db="EMBL/GenBank/DDBJ databases">
        <title>Genomic Encyclopedia of Type Strains, Phase IV (KMG-IV): sequencing the most valuable type-strain genomes for metagenomic binning, comparative biology and taxonomic classification.</title>
        <authorList>
            <person name="Goeker M."/>
        </authorList>
    </citation>
    <scope>NUCLEOTIDE SEQUENCE [LARGE SCALE GENOMIC DNA]</scope>
    <source>
        <strain evidence="14 15">DSM 11805</strain>
    </source>
</reference>
<organism evidence="14 15">
    <name type="scientific">Gracilibacillus halotolerans</name>
    <dbReference type="NCBI Taxonomy" id="74386"/>
    <lineage>
        <taxon>Bacteria</taxon>
        <taxon>Bacillati</taxon>
        <taxon>Bacillota</taxon>
        <taxon>Bacilli</taxon>
        <taxon>Bacillales</taxon>
        <taxon>Bacillaceae</taxon>
        <taxon>Gracilibacillus</taxon>
    </lineage>
</organism>
<comment type="similarity">
    <text evidence="2 13">Belongs to the heat shock protein 70 family.</text>
</comment>
<dbReference type="Gene3D" id="2.60.34.10">
    <property type="entry name" value="Substrate Binding Domain Of DNAk, Chain A, domain 1"/>
    <property type="match status" value="1"/>
</dbReference>
<dbReference type="PROSITE" id="PS00329">
    <property type="entry name" value="HSP70_2"/>
    <property type="match status" value="1"/>
</dbReference>
<dbReference type="Pfam" id="PF00012">
    <property type="entry name" value="HSP70"/>
    <property type="match status" value="2"/>
</dbReference>
<evidence type="ECO:0000256" key="3">
    <source>
        <dbReference type="ARBA" id="ARBA00014415"/>
    </source>
</evidence>
<evidence type="ECO:0000256" key="12">
    <source>
        <dbReference type="ARBA" id="ARBA00033103"/>
    </source>
</evidence>
<dbReference type="PROSITE" id="PS00297">
    <property type="entry name" value="HSP70_1"/>
    <property type="match status" value="1"/>
</dbReference>
<dbReference type="EMBL" id="JACHON010000001">
    <property type="protein sequence ID" value="MBB6511927.1"/>
    <property type="molecule type" value="Genomic_DNA"/>
</dbReference>
<protein>
    <recommendedName>
        <fullName evidence="3">Chaperone protein DnaK</fullName>
    </recommendedName>
    <alternativeName>
        <fullName evidence="4">Chaperone protein dnaK</fullName>
    </alternativeName>
    <alternativeName>
        <fullName evidence="12">HSP70</fullName>
    </alternativeName>
    <alternativeName>
        <fullName evidence="11">Heat shock 70 kDa protein</fullName>
    </alternativeName>
    <alternativeName>
        <fullName evidence="10">Heat shock protein 70</fullName>
    </alternativeName>
</protein>
<comment type="function">
    <text evidence="1">Acts as a chaperone.</text>
</comment>
<evidence type="ECO:0000256" key="8">
    <source>
        <dbReference type="ARBA" id="ARBA00023016"/>
    </source>
</evidence>
<sequence length="567" mass="63811">MAIIGIDLGTSNSVVAYWDGKEAKVIKNNLGKTLTPSVISIDENGDLHVGEIARERLISHPEYSVALFKRDMGTKKRITLGSHTYLPEELSSFVIRKLKEDAECFLKQEVNEAVISVPAYFNDQQRRATKRAAELSGLKVERLISEPTAAALSYGLHNQHEDSNFLVFDLGGGTFDVSILEKFSGVIQVRAIAGDNYLGGEDFTNAIFEYALSSQDLDRSDLTKSEEQILLKQSEKAKRLMNNSVETDLVFTVNNTERITKLTRQKFEIIIEELALRLRAPILRAMNDAHLSSNEIDAVVLVGGATKMSIIKKLVGKIVGQIPFSVVDPDHTVAIGTAIQAALKERDENLKEIILTDVCPYTLGTEIVKQVENGHYEDGYYYPIIERNTPIPVSIVRRLHTVVDNQTSIVINVYQGEHRLTKDNLKIGEINVKVPPAPAGEECIDVRYTYDINGILEVEVTTVSTGIKNRIIIDQSSGDLSLEEIESRLQELSSIKIHPRDEENNQLLISRAERLYEESLGDKRKYIEQLLDRFERVLDTQRTDIIKDVYLQLERELDLMERGNPFL</sequence>
<keyword evidence="6 13" id="KW-0547">Nucleotide-binding</keyword>
<evidence type="ECO:0000256" key="1">
    <source>
        <dbReference type="ARBA" id="ARBA00002290"/>
    </source>
</evidence>
<dbReference type="InterPro" id="IPR043129">
    <property type="entry name" value="ATPase_NBD"/>
</dbReference>
<evidence type="ECO:0000256" key="5">
    <source>
        <dbReference type="ARBA" id="ARBA00022553"/>
    </source>
</evidence>
<dbReference type="GO" id="GO:0005524">
    <property type="term" value="F:ATP binding"/>
    <property type="evidence" value="ECO:0007669"/>
    <property type="project" value="UniProtKB-KW"/>
</dbReference>
<evidence type="ECO:0000256" key="10">
    <source>
        <dbReference type="ARBA" id="ARBA00030019"/>
    </source>
</evidence>
<evidence type="ECO:0000256" key="13">
    <source>
        <dbReference type="RuleBase" id="RU003322"/>
    </source>
</evidence>
<comment type="caution">
    <text evidence="14">The sequence shown here is derived from an EMBL/GenBank/DDBJ whole genome shotgun (WGS) entry which is preliminary data.</text>
</comment>
<dbReference type="PRINTS" id="PR00301">
    <property type="entry name" value="HEATSHOCK70"/>
</dbReference>